<gene>
    <name evidence="3" type="ORF">C6P45_004334</name>
</gene>
<dbReference type="EMBL" id="PUHR01000057">
    <property type="protein sequence ID" value="KAG0668794.1"/>
    <property type="molecule type" value="Genomic_DNA"/>
</dbReference>
<dbReference type="PANTHER" id="PTHR33416:SF20">
    <property type="entry name" value="NUCLEAR PORE COMPLEX PROTEIN NUP1"/>
    <property type="match status" value="1"/>
</dbReference>
<accession>A0A9P7BAG3</accession>
<dbReference type="InterPro" id="IPR011990">
    <property type="entry name" value="TPR-like_helical_dom_sf"/>
</dbReference>
<protein>
    <recommendedName>
        <fullName evidence="2">PIN domain-containing protein</fullName>
    </recommendedName>
</protein>
<feature type="compositionally biased region" description="Polar residues" evidence="1">
    <location>
        <begin position="65"/>
        <end position="74"/>
    </location>
</feature>
<feature type="region of interest" description="Disordered" evidence="1">
    <location>
        <begin position="65"/>
        <end position="102"/>
    </location>
</feature>
<feature type="region of interest" description="Disordered" evidence="1">
    <location>
        <begin position="674"/>
        <end position="721"/>
    </location>
</feature>
<feature type="compositionally biased region" description="Polar residues" evidence="1">
    <location>
        <begin position="711"/>
        <end position="721"/>
    </location>
</feature>
<feature type="compositionally biased region" description="Basic and acidic residues" evidence="1">
    <location>
        <begin position="674"/>
        <end position="684"/>
    </location>
</feature>
<evidence type="ECO:0000259" key="2">
    <source>
        <dbReference type="SMART" id="SM00670"/>
    </source>
</evidence>
<evidence type="ECO:0000313" key="3">
    <source>
        <dbReference type="EMBL" id="KAG0668794.1"/>
    </source>
</evidence>
<dbReference type="PANTHER" id="PTHR33416">
    <property type="entry name" value="NUCLEAR PORE COMPLEX PROTEIN NUP1"/>
    <property type="match status" value="1"/>
</dbReference>
<evidence type="ECO:0000313" key="4">
    <source>
        <dbReference type="Proteomes" id="UP000750334"/>
    </source>
</evidence>
<name>A0A9P7BAG3_MAUEX</name>
<dbReference type="Gene3D" id="3.40.50.1010">
    <property type="entry name" value="5'-nuclease"/>
    <property type="match status" value="1"/>
</dbReference>
<proteinExistence type="predicted"/>
<keyword evidence="4" id="KW-1185">Reference proteome</keyword>
<reference evidence="3 4" key="1">
    <citation type="submission" date="2020-11" db="EMBL/GenBank/DDBJ databases">
        <title>Kefir isolates.</title>
        <authorList>
            <person name="Marcisauskas S."/>
            <person name="Kim Y."/>
            <person name="Blasche S."/>
        </authorList>
    </citation>
    <scope>NUCLEOTIDE SEQUENCE [LARGE SCALE GENOMIC DNA]</scope>
    <source>
        <strain evidence="3 4">OG2</strain>
    </source>
</reference>
<comment type="caution">
    <text evidence="3">The sequence shown here is derived from an EMBL/GenBank/DDBJ whole genome shotgun (WGS) entry which is preliminary data.</text>
</comment>
<dbReference type="SUPFAM" id="SSF48452">
    <property type="entry name" value="TPR-like"/>
    <property type="match status" value="1"/>
</dbReference>
<feature type="compositionally biased region" description="Basic and acidic residues" evidence="1">
    <location>
        <begin position="310"/>
        <end position="320"/>
    </location>
</feature>
<sequence>MSELSLHPITFSDNNSNKFTSNTHFLQKKSNSTQDLLLLSQNNNNDTTINNKNQFLNLSITMSRFNRNKNPTDTSNDKESILSTKNKSQQQQQQQNAAGKRVSKLATIIKNRRINKPPYISPNNIITNGILLKNDSILINSINASQQNISNNEYSMSPQLPSTPSMDPLYKKIVNVTPQPSYVITDPMLVSMTKNSFGTVPNNNNIPTNIDQVSSSRINNSTGVSPNRIPTQVNSPLENTIFSNNRSPTISPEHTTINQHLTNNNNNPRNVVVGNPAEQYQVTEYIQSTGTPLNNQDLSQSYDITNNKNHSQDNTEKDINNNDTNNNIPNNNNKTGQALIQKLQDIYKLIVKQEIELQDRCAQLTTSQTTELKNLWTIYKINVDLINNYTTFITTALLPSQSPQDILIGEEIIEIYRIERRLWVYGTITFLDVLKNFSNFMDPDVCSQFITHVFISLSTMLIDIPPKHSIPWLQRLGDLSRMAIALYPSGFIDWKLSAEYWYLEAMKFTYNHGKLYYHMSTVQQNTLEAFVNLGKSVFCQDTFTPSQQYMQLVIDNIYQRTFVDRTNNGNIRNSDLIDYLKHSEVMLLPTFLENTDLQRVVLNYFQDRFGIDYNENNIFQTQQMFNQIPSSLRFYFRHAPAFAESHILQIIGFGDPKNPFAILFDLPKYLKERKDKKDKNRSRTTDSNNSGSNNNNGNNENSNVTNTTNSIAPSSATTTTVNSPISSALSITDLGSDMSIDQEHFQASTTAFFENIDSLKEPIRKADVYIWVKSLDFVNLTSLKCGMIVLKKFLHGPLLIALPHFLPWAYFIVATAFKAKREYQFNDESSLRFWDVLIKRLFPWDTIVSFLNMLIAYSLDNIGNCEVINQLCNQYKSWNTLDELIQYFNENEELPEVWKCWGTLWYDTLCDKGSLKAETFKDLGISDHMFLDLPIDGIDLDINDETGDKFWKRSLRLIFMFKKIAEEFDFGLKISTETSVFCNNPNVDAGHILRGFCFKADPYTEDTSERFNEMIPLCEEISDINSNDNEVPSLSVIPGENIFDYIGYKKFTLNGESFDKNGDIISCSLYTSYLSNSGNNNNVNNNNSGTVVMDNANNGLKPSVDIGLTGEASAGTVPSNIVATNVTGTFDDEEDWFSRYMGNWNSFNSNDMTQLDIINKDITYFVFDATSWLRHFAHIYKLATNGVLKFAVCLTTFQELRFLRKSKDENVVEAAARAIITMRQLYREGKLLPLRFTGNIAADIEEHLEVEEQITWRSHVDEFVIEAVMKAQLKFKDDSINIRNDFNYVVLVTDDITMAKKAKDQQVMTFSTHFIFSLCTKMGLDDVVCTN</sequence>
<feature type="compositionally biased region" description="Low complexity" evidence="1">
    <location>
        <begin position="321"/>
        <end position="333"/>
    </location>
</feature>
<dbReference type="SMART" id="SM00670">
    <property type="entry name" value="PINc"/>
    <property type="match status" value="1"/>
</dbReference>
<feature type="domain" description="PIN" evidence="2">
    <location>
        <begin position="1163"/>
        <end position="1300"/>
    </location>
</feature>
<dbReference type="InterPro" id="IPR002716">
    <property type="entry name" value="PIN_dom"/>
</dbReference>
<evidence type="ECO:0000256" key="1">
    <source>
        <dbReference type="SAM" id="MobiDB-lite"/>
    </source>
</evidence>
<dbReference type="Proteomes" id="UP000750334">
    <property type="component" value="Unassembled WGS sequence"/>
</dbReference>
<feature type="region of interest" description="Disordered" evidence="1">
    <location>
        <begin position="301"/>
        <end position="333"/>
    </location>
</feature>
<dbReference type="Pfam" id="PF13638">
    <property type="entry name" value="PIN_4"/>
    <property type="match status" value="1"/>
</dbReference>
<feature type="compositionally biased region" description="Low complexity" evidence="1">
    <location>
        <begin position="685"/>
        <end position="710"/>
    </location>
</feature>
<organism evidence="3 4">
    <name type="scientific">Maudiozyma exigua</name>
    <name type="common">Yeast</name>
    <name type="synonym">Kazachstania exigua</name>
    <dbReference type="NCBI Taxonomy" id="34358"/>
    <lineage>
        <taxon>Eukaryota</taxon>
        <taxon>Fungi</taxon>
        <taxon>Dikarya</taxon>
        <taxon>Ascomycota</taxon>
        <taxon>Saccharomycotina</taxon>
        <taxon>Saccharomycetes</taxon>
        <taxon>Saccharomycetales</taxon>
        <taxon>Saccharomycetaceae</taxon>
        <taxon>Maudiozyma</taxon>
    </lineage>
</organism>
<dbReference type="OrthoDB" id="2017974at2759"/>